<dbReference type="InterPro" id="IPR005646">
    <property type="entry name" value="FapA"/>
</dbReference>
<evidence type="ECO:0000256" key="1">
    <source>
        <dbReference type="SAM" id="Coils"/>
    </source>
</evidence>
<feature type="coiled-coil region" evidence="1">
    <location>
        <begin position="609"/>
        <end position="636"/>
    </location>
</feature>
<dbReference type="PANTHER" id="PTHR38032">
    <property type="entry name" value="POLYMERASE-RELATED"/>
    <property type="match status" value="1"/>
</dbReference>
<dbReference type="Proteomes" id="UP000011705">
    <property type="component" value="Chromosome"/>
</dbReference>
<dbReference type="Pfam" id="PF03961">
    <property type="entry name" value="FapA"/>
    <property type="match status" value="1"/>
</dbReference>
<dbReference type="PANTHER" id="PTHR38032:SF1">
    <property type="entry name" value="RNA-BINDING PROTEIN KHPB N-TERMINAL DOMAIN-CONTAINING PROTEIN"/>
    <property type="match status" value="1"/>
</dbReference>
<keyword evidence="1" id="KW-0175">Coiled coil</keyword>
<dbReference type="PATRIC" id="fig|999432.5.peg.191"/>
<organism evidence="3">
    <name type="scientific">Treponema denticola H-22</name>
    <dbReference type="NCBI Taxonomy" id="999432"/>
    <lineage>
        <taxon>Bacteria</taxon>
        <taxon>Pseudomonadati</taxon>
        <taxon>Spirochaetota</taxon>
        <taxon>Spirochaetia</taxon>
        <taxon>Spirochaetales</taxon>
        <taxon>Treponemataceae</taxon>
        <taxon>Treponema</taxon>
    </lineage>
</organism>
<dbReference type="InterPro" id="IPR046866">
    <property type="entry name" value="FapA_N"/>
</dbReference>
<proteinExistence type="predicted"/>
<comment type="caution">
    <text evidence="3">The sequence shown here is derived from an EMBL/GenBank/DDBJ whole genome shotgun (WGS) entry which is preliminary data.</text>
</comment>
<dbReference type="RefSeq" id="WP_002682731.1">
    <property type="nucleotide sequence ID" value="NZ_CM001795.1"/>
</dbReference>
<name>A0A0E2EK91_TREDN</name>
<dbReference type="EMBL" id="AGDV01000001">
    <property type="protein sequence ID" value="EMB35993.1"/>
    <property type="molecule type" value="Genomic_DNA"/>
</dbReference>
<evidence type="ECO:0000259" key="2">
    <source>
        <dbReference type="Pfam" id="PF20250"/>
    </source>
</evidence>
<dbReference type="HOGENOM" id="CLU_012504_0_0_12"/>
<protein>
    <recommendedName>
        <fullName evidence="2">Flagellar Assembly Protein A N-terminal region domain-containing protein</fullName>
    </recommendedName>
</protein>
<evidence type="ECO:0000313" key="3">
    <source>
        <dbReference type="EMBL" id="EMB35993.1"/>
    </source>
</evidence>
<gene>
    <name evidence="3" type="ORF">HMPREF9726_00185</name>
</gene>
<sequence>MEKLWTLKKNNSGKWFLTFTALLEPENCPSADEILLEAKRKGIKSSSLVSKKTIEDYLKKHTGSGIEPVSLPLELDPNFDARITTNNDKTAAYLYVRKAADSANEVDMSTINRLLQRSNIANIDTEKVKEGLNDFINSSEMEFSMQIAEGSPPKRGPDKKLITHFEQIPDHEVQRLADRLKRPDLRTPDVENPTTDKDYPLSEAETLTVVEKGDLIYEVEDAGLGEAGVDVYGQSIPGLPGNDPFFLDLRNIVQNHSELRAGETGLLLIANTERGLKIRIVPYRDAKVRAVISRDKMEVSLILQSGLGAGERLSVIGVKTALNEVNLLDSISDAKINEIIESARKLNDECEFVILSGTPPIAPGSYRLEWSIKFNEELSTATVEKDALILTARLLPKGEKGKNVFGEFIDPKNAEPTDLPANDETIKVTEEKHVIKFFAAESGELSFFNNALVISSLKTIQSDIDTKFGDISFPGNLIITGDIKDDVKVKSKGKLTITGTVEKALIYSEDSLTLNGGINGKGRGTVWAKDKTDLQYAENARVFSGGDISIASYCFKCLVKTNGTVHLTGNPGVLLGGSIHAAKGVSVHDLGAEKTIRTIISFGQDYLIKDEIEVREKEIEDNNAELAKIEKDLQANPPDVDALRQKKVKLLKRNSALTVRIFNLKENFEFHIPSKIKVTGSVYPGVVLESHGRYFEVMETHHNVFFEFDEKNGQIICSPIKEVEVELE</sequence>
<dbReference type="AlphaFoldDB" id="A0A0E2EK91"/>
<reference evidence="3" key="1">
    <citation type="submission" date="2012-01" db="EMBL/GenBank/DDBJ databases">
        <title>The Genome Sequence of Treponema denticola H-22.</title>
        <authorList>
            <consortium name="The Broad Institute Genome Sequencing Platform"/>
            <person name="Earl A."/>
            <person name="Ward D."/>
            <person name="Feldgarden M."/>
            <person name="Gevers D."/>
            <person name="Blanton J.M."/>
            <person name="Fenno C.J."/>
            <person name="Baranova O.V."/>
            <person name="Mathney J."/>
            <person name="Dewhirst F.E."/>
            <person name="Izard J."/>
            <person name="Young S.K."/>
            <person name="Zeng Q."/>
            <person name="Gargeya S."/>
            <person name="Fitzgerald M."/>
            <person name="Haas B."/>
            <person name="Abouelleil A."/>
            <person name="Alvarado L."/>
            <person name="Arachchi H.M."/>
            <person name="Berlin A."/>
            <person name="Chapman S.B."/>
            <person name="Gearin G."/>
            <person name="Goldberg J."/>
            <person name="Griggs A."/>
            <person name="Gujja S."/>
            <person name="Hansen M."/>
            <person name="Heiman D."/>
            <person name="Howarth C."/>
            <person name="Larimer J."/>
            <person name="Lui A."/>
            <person name="MacDonald P.J.P."/>
            <person name="McCowen C."/>
            <person name="Montmayeur A."/>
            <person name="Murphy C."/>
            <person name="Neiman D."/>
            <person name="Pearson M."/>
            <person name="Priest M."/>
            <person name="Roberts A."/>
            <person name="Saif S."/>
            <person name="Shea T."/>
            <person name="Sisk P."/>
            <person name="Stolte C."/>
            <person name="Sykes S."/>
            <person name="Wortman J."/>
            <person name="Nusbaum C."/>
            <person name="Birren B."/>
        </authorList>
    </citation>
    <scope>NUCLEOTIDE SEQUENCE [LARGE SCALE GENOMIC DNA]</scope>
    <source>
        <strain evidence="3">H-22</strain>
    </source>
</reference>
<dbReference type="Pfam" id="PF20250">
    <property type="entry name" value="FapA_N"/>
    <property type="match status" value="2"/>
</dbReference>
<accession>A0A0E2EK91</accession>
<feature type="domain" description="Flagellar Assembly Protein A N-terminal region" evidence="2">
    <location>
        <begin position="82"/>
        <end position="270"/>
    </location>
</feature>
<feature type="domain" description="Flagellar Assembly Protein A N-terminal region" evidence="2">
    <location>
        <begin position="290"/>
        <end position="449"/>
    </location>
</feature>
<dbReference type="InterPro" id="IPR046865">
    <property type="entry name" value="FapA_b_solenoid"/>
</dbReference>